<dbReference type="GO" id="GO:0005871">
    <property type="term" value="C:kinesin complex"/>
    <property type="evidence" value="ECO:0007669"/>
    <property type="project" value="InterPro"/>
</dbReference>
<dbReference type="GO" id="GO:0005737">
    <property type="term" value="C:cytoplasm"/>
    <property type="evidence" value="ECO:0007669"/>
    <property type="project" value="UniProtKB-SubCell"/>
</dbReference>
<feature type="transmembrane region" description="Helical" evidence="5">
    <location>
        <begin position="117"/>
        <end position="140"/>
    </location>
</feature>
<evidence type="ECO:0008006" key="8">
    <source>
        <dbReference type="Google" id="ProtNLM"/>
    </source>
</evidence>
<evidence type="ECO:0000313" key="7">
    <source>
        <dbReference type="Proteomes" id="UP000005806"/>
    </source>
</evidence>
<gene>
    <name evidence="6" type="ORF">MICCA_2600001</name>
</gene>
<proteinExistence type="predicted"/>
<dbReference type="PANTHER" id="PTHR45783:SF3">
    <property type="entry name" value="KINESIN LIGHT CHAIN"/>
    <property type="match status" value="1"/>
</dbReference>
<keyword evidence="5" id="KW-1133">Transmembrane helix</keyword>
<evidence type="ECO:0000256" key="3">
    <source>
        <dbReference type="ARBA" id="ARBA00022737"/>
    </source>
</evidence>
<keyword evidence="2" id="KW-0963">Cytoplasm</keyword>
<keyword evidence="5" id="KW-0472">Membrane</keyword>
<dbReference type="SUPFAM" id="SSF48452">
    <property type="entry name" value="TPR-like"/>
    <property type="match status" value="1"/>
</dbReference>
<accession>A0A822L9Y4</accession>
<evidence type="ECO:0000313" key="6">
    <source>
        <dbReference type="EMBL" id="CCH92934.1"/>
    </source>
</evidence>
<keyword evidence="3" id="KW-0677">Repeat</keyword>
<dbReference type="InterPro" id="IPR011990">
    <property type="entry name" value="TPR-like_helical_dom_sf"/>
</dbReference>
<sequence length="149" mass="17523">MYESQGRYPEAEPLYLEALDLTKRLLGDNHPHVATSLNNLAGLYESQGRYPEAEPLYLEALDLYKRLLGDNHPHTQTVYQNYLRMLSQLPEAELRQRFPEEVVEMLKPKPPHPRKQLLGRLIQGFLILLILPFYSLWLGLRWLLRRLGF</sequence>
<comment type="subcellular location">
    <subcellularLocation>
        <location evidence="1">Cytoplasm</location>
    </subcellularLocation>
</comment>
<evidence type="ECO:0000256" key="2">
    <source>
        <dbReference type="ARBA" id="ARBA00022490"/>
    </source>
</evidence>
<comment type="caution">
    <text evidence="6">The sequence shown here is derived from an EMBL/GenBank/DDBJ whole genome shotgun (WGS) entry which is preliminary data.</text>
</comment>
<dbReference type="Gene3D" id="1.25.40.10">
    <property type="entry name" value="Tetratricopeptide repeat domain"/>
    <property type="match status" value="1"/>
</dbReference>
<keyword evidence="4" id="KW-0802">TPR repeat</keyword>
<protein>
    <recommendedName>
        <fullName evidence="8">Kinesin light chain</fullName>
    </recommendedName>
</protein>
<evidence type="ECO:0000256" key="5">
    <source>
        <dbReference type="SAM" id="Phobius"/>
    </source>
</evidence>
<evidence type="ECO:0000256" key="4">
    <source>
        <dbReference type="ARBA" id="ARBA00022803"/>
    </source>
</evidence>
<evidence type="ECO:0000256" key="1">
    <source>
        <dbReference type="ARBA" id="ARBA00004496"/>
    </source>
</evidence>
<dbReference type="GO" id="GO:0007018">
    <property type="term" value="P:microtubule-based movement"/>
    <property type="evidence" value="ECO:0007669"/>
    <property type="project" value="TreeGrafter"/>
</dbReference>
<dbReference type="PANTHER" id="PTHR45783">
    <property type="entry name" value="KINESIN LIGHT CHAIN"/>
    <property type="match status" value="1"/>
</dbReference>
<reference evidence="6 7" key="1">
    <citation type="submission" date="2012-04" db="EMBL/GenBank/DDBJ databases">
        <authorList>
            <person name="Genoscope - CEA"/>
        </authorList>
    </citation>
    <scope>NUCLEOTIDE SEQUENCE [LARGE SCALE GENOMIC DNA]</scope>
    <source>
        <strain evidence="6 7">9432</strain>
    </source>
</reference>
<dbReference type="Proteomes" id="UP000005806">
    <property type="component" value="Unassembled WGS sequence"/>
</dbReference>
<dbReference type="Pfam" id="PF13424">
    <property type="entry name" value="TPR_12"/>
    <property type="match status" value="1"/>
</dbReference>
<dbReference type="AlphaFoldDB" id="A0A822L9Y4"/>
<organism evidence="6 7">
    <name type="scientific">Microcystis aeruginosa PCC 9432</name>
    <dbReference type="NCBI Taxonomy" id="1160280"/>
    <lineage>
        <taxon>Bacteria</taxon>
        <taxon>Bacillati</taxon>
        <taxon>Cyanobacteriota</taxon>
        <taxon>Cyanophyceae</taxon>
        <taxon>Oscillatoriophycideae</taxon>
        <taxon>Chroococcales</taxon>
        <taxon>Microcystaceae</taxon>
        <taxon>Microcystis</taxon>
    </lineage>
</organism>
<dbReference type="InterPro" id="IPR002151">
    <property type="entry name" value="Kinesin_light"/>
</dbReference>
<dbReference type="EMBL" id="CAIH01000180">
    <property type="protein sequence ID" value="CCH92934.1"/>
    <property type="molecule type" value="Genomic_DNA"/>
</dbReference>
<keyword evidence="5" id="KW-0812">Transmembrane</keyword>
<name>A0A822L9Y4_MICAE</name>
<dbReference type="GO" id="GO:0019894">
    <property type="term" value="F:kinesin binding"/>
    <property type="evidence" value="ECO:0007669"/>
    <property type="project" value="TreeGrafter"/>
</dbReference>